<evidence type="ECO:0000313" key="1">
    <source>
        <dbReference type="EMBL" id="KAJ1936395.1"/>
    </source>
</evidence>
<accession>A0ACC1J3L5</accession>
<comment type="caution">
    <text evidence="1">The sequence shown here is derived from an EMBL/GenBank/DDBJ whole genome shotgun (WGS) entry which is preliminary data.</text>
</comment>
<name>A0ACC1J3L5_9FUNG</name>
<evidence type="ECO:0000313" key="2">
    <source>
        <dbReference type="Proteomes" id="UP001150603"/>
    </source>
</evidence>
<gene>
    <name evidence="1" type="ORF">FBU59_005066</name>
</gene>
<sequence length="200" mass="21400">MHFVASSGTDEDEALVPPVSRSLSMGGMRADALSSGFRHATSMSALRHSSDPTHATMHGQYVMTYYYMAWLTQSRTDPRLPEDSASSKTTVDSRPGSHTKLSAEVTWFKMDTAAQVLTHDSDKTALSEAISRLAHSAPPLPPFTYSSVIMAQNDSAILKPALKPKNPNDLSVLSTPSPVSRCPSSTGSEESAKTEVAGSL</sequence>
<reference evidence="1" key="1">
    <citation type="submission" date="2022-07" db="EMBL/GenBank/DDBJ databases">
        <title>Phylogenomic reconstructions and comparative analyses of Kickxellomycotina fungi.</title>
        <authorList>
            <person name="Reynolds N.K."/>
            <person name="Stajich J.E."/>
            <person name="Barry K."/>
            <person name="Grigoriev I.V."/>
            <person name="Crous P."/>
            <person name="Smith M.E."/>
        </authorList>
    </citation>
    <scope>NUCLEOTIDE SEQUENCE</scope>
    <source>
        <strain evidence="1">NRRL 5244</strain>
    </source>
</reference>
<feature type="non-terminal residue" evidence="1">
    <location>
        <position position="200"/>
    </location>
</feature>
<keyword evidence="2" id="KW-1185">Reference proteome</keyword>
<dbReference type="Proteomes" id="UP001150603">
    <property type="component" value="Unassembled WGS sequence"/>
</dbReference>
<dbReference type="EMBL" id="JANBPW010003897">
    <property type="protein sequence ID" value="KAJ1936395.1"/>
    <property type="molecule type" value="Genomic_DNA"/>
</dbReference>
<protein>
    <submittedName>
        <fullName evidence="1">Uncharacterized protein</fullName>
    </submittedName>
</protein>
<organism evidence="1 2">
    <name type="scientific">Linderina macrospora</name>
    <dbReference type="NCBI Taxonomy" id="4868"/>
    <lineage>
        <taxon>Eukaryota</taxon>
        <taxon>Fungi</taxon>
        <taxon>Fungi incertae sedis</taxon>
        <taxon>Zoopagomycota</taxon>
        <taxon>Kickxellomycotina</taxon>
        <taxon>Kickxellomycetes</taxon>
        <taxon>Kickxellales</taxon>
        <taxon>Kickxellaceae</taxon>
        <taxon>Linderina</taxon>
    </lineage>
</organism>
<proteinExistence type="predicted"/>